<organism evidence="8">
    <name type="scientific">Dyadobacter sp. 676</name>
    <dbReference type="NCBI Taxonomy" id="3088362"/>
    <lineage>
        <taxon>Bacteria</taxon>
        <taxon>Pseudomonadati</taxon>
        <taxon>Bacteroidota</taxon>
        <taxon>Cytophagia</taxon>
        <taxon>Cytophagales</taxon>
        <taxon>Spirosomataceae</taxon>
        <taxon>Dyadobacter</taxon>
    </lineage>
</organism>
<evidence type="ECO:0000256" key="1">
    <source>
        <dbReference type="ARBA" id="ARBA00004651"/>
    </source>
</evidence>
<feature type="transmembrane region" description="Helical" evidence="6">
    <location>
        <begin position="246"/>
        <end position="267"/>
    </location>
</feature>
<comment type="subcellular location">
    <subcellularLocation>
        <location evidence="1">Cell membrane</location>
        <topology evidence="1">Multi-pass membrane protein</topology>
    </subcellularLocation>
</comment>
<evidence type="ECO:0000259" key="7">
    <source>
        <dbReference type="Pfam" id="PF02687"/>
    </source>
</evidence>
<name>A0AAU8FE61_9BACT</name>
<dbReference type="InterPro" id="IPR050250">
    <property type="entry name" value="Macrolide_Exporter_MacB"/>
</dbReference>
<feature type="domain" description="ABC3 transporter permease C-terminal" evidence="7">
    <location>
        <begin position="249"/>
        <end position="362"/>
    </location>
</feature>
<dbReference type="InterPro" id="IPR003838">
    <property type="entry name" value="ABC3_permease_C"/>
</dbReference>
<protein>
    <submittedName>
        <fullName evidence="8">FtsX-like permease family protein</fullName>
    </submittedName>
</protein>
<keyword evidence="4 6" id="KW-1133">Transmembrane helix</keyword>
<evidence type="ECO:0000256" key="3">
    <source>
        <dbReference type="ARBA" id="ARBA00022692"/>
    </source>
</evidence>
<evidence type="ECO:0000256" key="2">
    <source>
        <dbReference type="ARBA" id="ARBA00022475"/>
    </source>
</evidence>
<accession>A0AAU8FE61</accession>
<dbReference type="Pfam" id="PF02687">
    <property type="entry name" value="FtsX"/>
    <property type="match status" value="1"/>
</dbReference>
<dbReference type="EMBL" id="CP159289">
    <property type="protein sequence ID" value="XCH22170.1"/>
    <property type="molecule type" value="Genomic_DNA"/>
</dbReference>
<evidence type="ECO:0000313" key="8">
    <source>
        <dbReference type="EMBL" id="XCH22170.1"/>
    </source>
</evidence>
<evidence type="ECO:0000256" key="4">
    <source>
        <dbReference type="ARBA" id="ARBA00022989"/>
    </source>
</evidence>
<keyword evidence="3 6" id="KW-0812">Transmembrane</keyword>
<dbReference type="AlphaFoldDB" id="A0AAU8FE61"/>
<evidence type="ECO:0000256" key="6">
    <source>
        <dbReference type="SAM" id="Phobius"/>
    </source>
</evidence>
<dbReference type="GO" id="GO:0022857">
    <property type="term" value="F:transmembrane transporter activity"/>
    <property type="evidence" value="ECO:0007669"/>
    <property type="project" value="TreeGrafter"/>
</dbReference>
<sequence>MLATIVVWQQFDLMKNKDLGYDKNNLIGIEQISWNGKGEAFKNELQRIPGVVRSSLSLWMPTEGAGYMQREVKDPAHAGRRLRVWYIAGDVDLPATLGLKLAKGRMFSNRFADALNADSLREKDFVKFEKAQLNQNSLMTASAAKMLGIKRLDVQAENVQTVPVGIVGDFHNESLYEPMKPTLILAQKAPEYAGMLIRIEPGTEMQVAAGIRKLWKQFFPEKLLRINNIAEQLTQQYEAEAKLHQLFLFFSGLTMFLSALGIFGLVVQAAEQRAKEVGIRKVLGASVAGIVGLISKDFVKLVVIAIVVASPLAWYALQKWLENYPYRTTVHWWVFAATGFTTLAVTIGTVGFQAIRAATADPVRSLRNE</sequence>
<dbReference type="RefSeq" id="WP_353717503.1">
    <property type="nucleotide sequence ID" value="NZ_CP159289.1"/>
</dbReference>
<keyword evidence="2" id="KW-1003">Cell membrane</keyword>
<proteinExistence type="predicted"/>
<feature type="transmembrane region" description="Helical" evidence="6">
    <location>
        <begin position="332"/>
        <end position="355"/>
    </location>
</feature>
<dbReference type="GO" id="GO:0005886">
    <property type="term" value="C:plasma membrane"/>
    <property type="evidence" value="ECO:0007669"/>
    <property type="project" value="UniProtKB-SubCell"/>
</dbReference>
<dbReference type="PANTHER" id="PTHR30572:SF18">
    <property type="entry name" value="ABC-TYPE MACROLIDE FAMILY EXPORT SYSTEM PERMEASE COMPONENT 2"/>
    <property type="match status" value="1"/>
</dbReference>
<keyword evidence="5 6" id="KW-0472">Membrane</keyword>
<evidence type="ECO:0000256" key="5">
    <source>
        <dbReference type="ARBA" id="ARBA00023136"/>
    </source>
</evidence>
<gene>
    <name evidence="8" type="ORF">ABV298_17640</name>
</gene>
<feature type="transmembrane region" description="Helical" evidence="6">
    <location>
        <begin position="298"/>
        <end position="317"/>
    </location>
</feature>
<dbReference type="PANTHER" id="PTHR30572">
    <property type="entry name" value="MEMBRANE COMPONENT OF TRANSPORTER-RELATED"/>
    <property type="match status" value="1"/>
</dbReference>
<reference evidence="8" key="1">
    <citation type="submission" date="2024-06" db="EMBL/GenBank/DDBJ databases">
        <title>Sequencing and assembly of the genome of Dyadobacter sp. strain 676, a symbiont of Cyamopsis tetragonoloba.</title>
        <authorList>
            <person name="Guro P."/>
            <person name="Sazanova A."/>
            <person name="Kuznetsova I."/>
            <person name="Belimov A."/>
            <person name="Safronova V."/>
        </authorList>
    </citation>
    <scope>NUCLEOTIDE SEQUENCE</scope>
    <source>
        <strain evidence="8">676</strain>
    </source>
</reference>